<comment type="caution">
    <text evidence="11">The sequence shown here is derived from an EMBL/GenBank/DDBJ whole genome shotgun (WGS) entry which is preliminary data.</text>
</comment>
<dbReference type="PROSITE" id="PS00028">
    <property type="entry name" value="ZINC_FINGER_C2H2_1"/>
    <property type="match status" value="14"/>
</dbReference>
<protein>
    <recommendedName>
        <fullName evidence="13">Zinc finger protein 133</fullName>
    </recommendedName>
</protein>
<feature type="domain" description="C2H2-type" evidence="9">
    <location>
        <begin position="400"/>
        <end position="427"/>
    </location>
</feature>
<feature type="domain" description="C2H2-type" evidence="9">
    <location>
        <begin position="624"/>
        <end position="651"/>
    </location>
</feature>
<dbReference type="PANTHER" id="PTHR24376:SF251">
    <property type="entry name" value="TRANSCRIPTIONAL REPRESSOR CTCF"/>
    <property type="match status" value="1"/>
</dbReference>
<feature type="domain" description="C2H2-type" evidence="9">
    <location>
        <begin position="568"/>
        <end position="595"/>
    </location>
</feature>
<evidence type="ECO:0000259" key="10">
    <source>
        <dbReference type="PROSITE" id="PS50805"/>
    </source>
</evidence>
<evidence type="ECO:0000313" key="12">
    <source>
        <dbReference type="Proteomes" id="UP001266305"/>
    </source>
</evidence>
<organism evidence="11 12">
    <name type="scientific">Saguinus oedipus</name>
    <name type="common">Cotton-top tamarin</name>
    <name type="synonym">Oedipomidas oedipus</name>
    <dbReference type="NCBI Taxonomy" id="9490"/>
    <lineage>
        <taxon>Eukaryota</taxon>
        <taxon>Metazoa</taxon>
        <taxon>Chordata</taxon>
        <taxon>Craniata</taxon>
        <taxon>Vertebrata</taxon>
        <taxon>Euteleostomi</taxon>
        <taxon>Mammalia</taxon>
        <taxon>Eutheria</taxon>
        <taxon>Euarchontoglires</taxon>
        <taxon>Primates</taxon>
        <taxon>Haplorrhini</taxon>
        <taxon>Platyrrhini</taxon>
        <taxon>Cebidae</taxon>
        <taxon>Callitrichinae</taxon>
        <taxon>Saguinus</taxon>
    </lineage>
</organism>
<keyword evidence="6" id="KW-0539">Nucleus</keyword>
<feature type="domain" description="C2H2-type" evidence="9">
    <location>
        <begin position="456"/>
        <end position="483"/>
    </location>
</feature>
<dbReference type="PROSITE" id="PS50805">
    <property type="entry name" value="KRAB"/>
    <property type="match status" value="1"/>
</dbReference>
<feature type="compositionally biased region" description="Low complexity" evidence="8">
    <location>
        <begin position="353"/>
        <end position="364"/>
    </location>
</feature>
<feature type="domain" description="C2H2-type" evidence="9">
    <location>
        <begin position="596"/>
        <end position="623"/>
    </location>
</feature>
<accession>A0ABQ9VKX3</accession>
<dbReference type="InterPro" id="IPR036051">
    <property type="entry name" value="KRAB_dom_sf"/>
</dbReference>
<evidence type="ECO:0000256" key="3">
    <source>
        <dbReference type="ARBA" id="ARBA00022737"/>
    </source>
</evidence>
<feature type="region of interest" description="Disordered" evidence="8">
    <location>
        <begin position="305"/>
        <end position="368"/>
    </location>
</feature>
<keyword evidence="4 7" id="KW-0863">Zinc-finger</keyword>
<evidence type="ECO:0000313" key="11">
    <source>
        <dbReference type="EMBL" id="KAK2109539.1"/>
    </source>
</evidence>
<feature type="domain" description="C2H2-type" evidence="9">
    <location>
        <begin position="736"/>
        <end position="763"/>
    </location>
</feature>
<evidence type="ECO:0000256" key="4">
    <source>
        <dbReference type="ARBA" id="ARBA00022771"/>
    </source>
</evidence>
<feature type="domain" description="C2H2-type" evidence="9">
    <location>
        <begin position="652"/>
        <end position="679"/>
    </location>
</feature>
<reference evidence="11 12" key="1">
    <citation type="submission" date="2023-05" db="EMBL/GenBank/DDBJ databases">
        <title>B98-5 Cell Line De Novo Hybrid Assembly: An Optical Mapping Approach.</title>
        <authorList>
            <person name="Kananen K."/>
            <person name="Auerbach J.A."/>
            <person name="Kautto E."/>
            <person name="Blachly J.S."/>
        </authorList>
    </citation>
    <scope>NUCLEOTIDE SEQUENCE [LARGE SCALE GENOMIC DNA]</scope>
    <source>
        <strain evidence="11">B95-8</strain>
        <tissue evidence="11">Cell line</tissue>
    </source>
</reference>
<keyword evidence="12" id="KW-1185">Reference proteome</keyword>
<evidence type="ECO:0000256" key="2">
    <source>
        <dbReference type="ARBA" id="ARBA00022723"/>
    </source>
</evidence>
<dbReference type="CDD" id="cd07765">
    <property type="entry name" value="KRAB_A-box"/>
    <property type="match status" value="1"/>
</dbReference>
<keyword evidence="3" id="KW-0677">Repeat</keyword>
<dbReference type="Gene3D" id="3.30.160.60">
    <property type="entry name" value="Classic Zinc Finger"/>
    <property type="match status" value="15"/>
</dbReference>
<feature type="domain" description="C2H2-type" evidence="9">
    <location>
        <begin position="764"/>
        <end position="791"/>
    </location>
</feature>
<feature type="domain" description="C2H2-type" evidence="9">
    <location>
        <begin position="484"/>
        <end position="511"/>
    </location>
</feature>
<dbReference type="EMBL" id="JASSZA010000005">
    <property type="protein sequence ID" value="KAK2109539.1"/>
    <property type="molecule type" value="Genomic_DNA"/>
</dbReference>
<comment type="subcellular location">
    <subcellularLocation>
        <location evidence="1">Nucleus</location>
    </subcellularLocation>
</comment>
<dbReference type="PROSITE" id="PS50157">
    <property type="entry name" value="ZINC_FINGER_C2H2_2"/>
    <property type="match status" value="15"/>
</dbReference>
<dbReference type="Pfam" id="PF00096">
    <property type="entry name" value="zf-C2H2"/>
    <property type="match status" value="15"/>
</dbReference>
<evidence type="ECO:0000259" key="9">
    <source>
        <dbReference type="PROSITE" id="PS50157"/>
    </source>
</evidence>
<dbReference type="SMART" id="SM00355">
    <property type="entry name" value="ZnF_C2H2"/>
    <property type="match status" value="15"/>
</dbReference>
<evidence type="ECO:0000256" key="7">
    <source>
        <dbReference type="PROSITE-ProRule" id="PRU00042"/>
    </source>
</evidence>
<keyword evidence="5" id="KW-0862">Zinc</keyword>
<evidence type="ECO:0000256" key="8">
    <source>
        <dbReference type="SAM" id="MobiDB-lite"/>
    </source>
</evidence>
<sequence>MAFRDVAVDFTQDEWRLLSPAQRTLYREVMLENYSNLVSLGISFSKPEIITQLEQGKETWREEKKCPPATCPDHQEYGNNCDLKKEGKSKDEGLVYKLKGHGLKPQKRSGTNMLMMLEQSEPEGRRKGCVKEGNVHKRECEDCAVSVNSIHSAGEKNSSSHNDVEQFKKNAVQSKEQVIAIVQEAVDRRAPVLSTRAGRAFLQELLSAGVGGGGHQVRLVAPLSSKPEVETIRATEGFEASGILPTEDSVVTHTFLSAADPEPELYLDPFCPPGFSGQKFPMQHVLCNHPPWIFTCLCAEGHIQPGDPGPADQERQQQTSDGSPWSDQPEGPEGEGARPLFGKTKKRTLGAFSRPPQRQPVSSPNGLRGVELEASPAQTGNPEETDKLFKRIEVLGFGTVNCGECGLSFSKMTNLLSHQRIHSGEKPYVCGVCEKGFSLKKSLARHQKAHSGEKPIVCRECGRGFNRKSTLIIHERTHSGEKPYMCSECGRGFSQKSNLIIHQRTHSGEKPYVCRECGKGFSQKSAVVRHQRTHLEEKTIVCSDCGLGFSDRSNLISHQRTHSGEKPYACKECGRCFRQRTTLVNHQRTHSKEKPYVCGVCGHSFSQNSTLISHRRTHTGEKPYVCGVCGRGFSLKSHLNRHQNIHSGEKPIVCKDCGRGFSQQSNLIRHQRTHSGEKPMVCAECGRGFSQKSNLVAHQRTHSGEKPYVCRECGRGFSHQAGLIRHKRKHSREKPYMCRQCGLGFGNKSALITHKRAHSEEKPCVCRECGQGFIQKSHLTLHQMTHKGEKPYVCKTCGQGFSLKSHLSRHRRPSLSTIDCRCSPALSRVRASLPTPYALLSEGEDGGKD</sequence>
<feature type="domain" description="C2H2-type" evidence="9">
    <location>
        <begin position="708"/>
        <end position="735"/>
    </location>
</feature>
<dbReference type="SUPFAM" id="SSF57667">
    <property type="entry name" value="beta-beta-alpha zinc fingers"/>
    <property type="match status" value="8"/>
</dbReference>
<dbReference type="Proteomes" id="UP001266305">
    <property type="component" value="Unassembled WGS sequence"/>
</dbReference>
<dbReference type="InterPro" id="IPR036236">
    <property type="entry name" value="Znf_C2H2_sf"/>
</dbReference>
<evidence type="ECO:0000256" key="1">
    <source>
        <dbReference type="ARBA" id="ARBA00004123"/>
    </source>
</evidence>
<keyword evidence="2" id="KW-0479">Metal-binding</keyword>
<dbReference type="Gene3D" id="6.10.140.140">
    <property type="match status" value="1"/>
</dbReference>
<dbReference type="PANTHER" id="PTHR24376">
    <property type="entry name" value="ZINC FINGER PROTEIN"/>
    <property type="match status" value="1"/>
</dbReference>
<feature type="domain" description="C2H2-type" evidence="9">
    <location>
        <begin position="428"/>
        <end position="455"/>
    </location>
</feature>
<evidence type="ECO:0000256" key="5">
    <source>
        <dbReference type="ARBA" id="ARBA00022833"/>
    </source>
</evidence>
<feature type="domain" description="C2H2-type" evidence="9">
    <location>
        <begin position="512"/>
        <end position="539"/>
    </location>
</feature>
<feature type="domain" description="C2H2-type" evidence="9">
    <location>
        <begin position="792"/>
        <end position="812"/>
    </location>
</feature>
<feature type="domain" description="KRAB" evidence="10">
    <location>
        <begin position="1"/>
        <end position="72"/>
    </location>
</feature>
<evidence type="ECO:0008006" key="13">
    <source>
        <dbReference type="Google" id="ProtNLM"/>
    </source>
</evidence>
<dbReference type="InterPro" id="IPR013087">
    <property type="entry name" value="Znf_C2H2_type"/>
</dbReference>
<evidence type="ECO:0000256" key="6">
    <source>
        <dbReference type="ARBA" id="ARBA00023242"/>
    </source>
</evidence>
<feature type="domain" description="C2H2-type" evidence="9">
    <location>
        <begin position="540"/>
        <end position="567"/>
    </location>
</feature>
<gene>
    <name evidence="11" type="ORF">P7K49_009285</name>
</gene>
<dbReference type="InterPro" id="IPR001909">
    <property type="entry name" value="KRAB"/>
</dbReference>
<dbReference type="SMART" id="SM00349">
    <property type="entry name" value="KRAB"/>
    <property type="match status" value="1"/>
</dbReference>
<feature type="domain" description="C2H2-type" evidence="9">
    <location>
        <begin position="680"/>
        <end position="707"/>
    </location>
</feature>
<feature type="compositionally biased region" description="Polar residues" evidence="8">
    <location>
        <begin position="316"/>
        <end position="326"/>
    </location>
</feature>
<dbReference type="Pfam" id="PF01352">
    <property type="entry name" value="KRAB"/>
    <property type="match status" value="1"/>
</dbReference>
<dbReference type="SUPFAM" id="SSF109640">
    <property type="entry name" value="KRAB domain (Kruppel-associated box)"/>
    <property type="match status" value="1"/>
</dbReference>
<name>A0ABQ9VKX3_SAGOE</name>
<proteinExistence type="predicted"/>